<evidence type="ECO:0000256" key="2">
    <source>
        <dbReference type="ARBA" id="ARBA00023295"/>
    </source>
</evidence>
<sequence length="639" mass="66695">MAAYLYPAGGNSARQSILRQGSGAGSWVLWAEGAYLGASLVKADGSTYSVRAPAALNTGHAVSLEVNLLSTTALLALYVDGAQASEVIEGSATGSAPASGLNAPVQVGVWAQGAGFNGTLRGWRYYSRQLTAAERAEAALDTRAQLWSNLLLTGTRSPLLGERPTGVNEFDLMQDGTRYLLAYDDRTQTVIRAAPTLEGLTEGTQLATVPVRYPCLMRDPTSGVWHLWGSVGTTMLHATAPVPEGPWTTPVAVNGLASHADPDITRAPDGTWIMACKLLSAAANYPARIFTASSLDGPWTFITTPLDFVTGQAWYAQEQADPSVEWISGQPVLLFAGWNGAEQSLGAAPLNPANWQATGPAVQFQRPYETWQHKNGRPKIFNPVVFGRHLYFSHNVSTGGLEGPAEPAGWGRIALDGTVALQPIGAWHPESQSTGAGLEVTTVVDRVGTANATVPAGRTGPLMATGPRRVQFGPLQGGGVRGLSHADPGGTALTIAARLTLNSTGGTQIIFEAGTNANEAPGRLLLYVGDGTLYAGLTVTANTAYNDANIPIAAGTHDVVLDIDTARGADAVRLYLNGTLATTRVGTASAAGLTMPADPLYVGHRAGGTLPLNGDLRAWRRYGRSLGSAERAAAVASLA</sequence>
<dbReference type="EMBL" id="JBHSWB010000001">
    <property type="protein sequence ID" value="MFC6659380.1"/>
    <property type="molecule type" value="Genomic_DNA"/>
</dbReference>
<dbReference type="Pfam" id="PF13385">
    <property type="entry name" value="Laminin_G_3"/>
    <property type="match status" value="2"/>
</dbReference>
<reference evidence="4" key="1">
    <citation type="journal article" date="2019" name="Int. J. Syst. Evol. Microbiol.">
        <title>The Global Catalogue of Microorganisms (GCM) 10K type strain sequencing project: providing services to taxonomists for standard genome sequencing and annotation.</title>
        <authorList>
            <consortium name="The Broad Institute Genomics Platform"/>
            <consortium name="The Broad Institute Genome Sequencing Center for Infectious Disease"/>
            <person name="Wu L."/>
            <person name="Ma J."/>
        </authorList>
    </citation>
    <scope>NUCLEOTIDE SEQUENCE [LARGE SCALE GENOMIC DNA]</scope>
    <source>
        <strain evidence="4">CCUG 63830</strain>
    </source>
</reference>
<dbReference type="Gene3D" id="2.115.10.20">
    <property type="entry name" value="Glycosyl hydrolase domain, family 43"/>
    <property type="match status" value="1"/>
</dbReference>
<comment type="caution">
    <text evidence="3">The sequence shown here is derived from an EMBL/GenBank/DDBJ whole genome shotgun (WGS) entry which is preliminary data.</text>
</comment>
<keyword evidence="2" id="KW-0326">Glycosidase</keyword>
<gene>
    <name evidence="3" type="ORF">ACFP90_02585</name>
</gene>
<dbReference type="SUPFAM" id="SSF49899">
    <property type="entry name" value="Concanavalin A-like lectins/glucanases"/>
    <property type="match status" value="2"/>
</dbReference>
<keyword evidence="1" id="KW-0378">Hydrolase</keyword>
<evidence type="ECO:0000256" key="1">
    <source>
        <dbReference type="ARBA" id="ARBA00022801"/>
    </source>
</evidence>
<dbReference type="InterPro" id="IPR013320">
    <property type="entry name" value="ConA-like_dom_sf"/>
</dbReference>
<evidence type="ECO:0000313" key="3">
    <source>
        <dbReference type="EMBL" id="MFC6659380.1"/>
    </source>
</evidence>
<dbReference type="Gene3D" id="2.60.120.200">
    <property type="match status" value="2"/>
</dbReference>
<dbReference type="InterPro" id="IPR023296">
    <property type="entry name" value="Glyco_hydro_beta-prop_sf"/>
</dbReference>
<protein>
    <submittedName>
        <fullName evidence="3">LamG-like jellyroll fold domain-containing protein</fullName>
    </submittedName>
</protein>
<organism evidence="3 4">
    <name type="scientific">Deinococcus multiflagellatus</name>
    <dbReference type="NCBI Taxonomy" id="1656887"/>
    <lineage>
        <taxon>Bacteria</taxon>
        <taxon>Thermotogati</taxon>
        <taxon>Deinococcota</taxon>
        <taxon>Deinococci</taxon>
        <taxon>Deinococcales</taxon>
        <taxon>Deinococcaceae</taxon>
        <taxon>Deinococcus</taxon>
    </lineage>
</organism>
<evidence type="ECO:0000313" key="4">
    <source>
        <dbReference type="Proteomes" id="UP001596317"/>
    </source>
</evidence>
<name>A0ABW1ZH58_9DEIO</name>
<accession>A0ABW1ZH58</accession>
<keyword evidence="4" id="KW-1185">Reference proteome</keyword>
<dbReference type="SUPFAM" id="SSF75005">
    <property type="entry name" value="Arabinanase/levansucrase/invertase"/>
    <property type="match status" value="1"/>
</dbReference>
<proteinExistence type="predicted"/>
<dbReference type="Proteomes" id="UP001596317">
    <property type="component" value="Unassembled WGS sequence"/>
</dbReference>
<dbReference type="RefSeq" id="WP_380053951.1">
    <property type="nucleotide sequence ID" value="NZ_JBHSWB010000001.1"/>
</dbReference>